<dbReference type="OrthoDB" id="5499180at2"/>
<dbReference type="RefSeq" id="WP_119594503.1">
    <property type="nucleotide sequence ID" value="NZ_QXFM01000139.1"/>
</dbReference>
<feature type="domain" description="FAD-binding" evidence="3">
    <location>
        <begin position="274"/>
        <end position="340"/>
    </location>
</feature>
<dbReference type="SUPFAM" id="SSF51905">
    <property type="entry name" value="FAD/NAD(P)-binding domain"/>
    <property type="match status" value="1"/>
</dbReference>
<evidence type="ECO:0000256" key="1">
    <source>
        <dbReference type="ARBA" id="ARBA00023002"/>
    </source>
</evidence>
<dbReference type="Gene3D" id="3.50.50.60">
    <property type="entry name" value="FAD/NAD(P)-binding domain"/>
    <property type="match status" value="1"/>
</dbReference>
<dbReference type="PANTHER" id="PTHR13789:SF309">
    <property type="entry name" value="PUTATIVE (AFU_ORTHOLOGUE AFUA_6G14510)-RELATED"/>
    <property type="match status" value="1"/>
</dbReference>
<feature type="domain" description="FAD-binding" evidence="3">
    <location>
        <begin position="5"/>
        <end position="167"/>
    </location>
</feature>
<sequence>MIENALIVGGGVGGMSAAIALARLGVAVELIDIDPEWRAYGAGISVTGMSLRAFEQLGILDEVRREGFVGSGIRLRAPDGSVVMESPPPPAAPAPIDCSGGIMRPALHAIMQRHVREAGVTITLGVSPAAYDEMGDCVEVRLSDGSTRQVELVVAADGIFSASRKLLFPDIAPPRFTGQGCWRIVADRPNDLDRAEIWIGGPVKLGLNPISHDKLYAFILENVPDNPWYDEADMLPHVAQLLEPFGGAIAAIRDNLGPQSLVNYRPLEWLLLPRPWHKGRVVLIGDAVHATTPHMASGAGAATEDGLALAEEIARADEVETALTAFAERRFERARLIVENSVRIGEIEMAGGNQMDANAMLGGTMQKLREAF</sequence>
<evidence type="ECO:0000259" key="3">
    <source>
        <dbReference type="Pfam" id="PF01494"/>
    </source>
</evidence>
<dbReference type="GO" id="GO:0004497">
    <property type="term" value="F:monooxygenase activity"/>
    <property type="evidence" value="ECO:0007669"/>
    <property type="project" value="UniProtKB-KW"/>
</dbReference>
<protein>
    <submittedName>
        <fullName evidence="4">Oxidoreductase</fullName>
    </submittedName>
</protein>
<gene>
    <name evidence="4" type="ORF">D2V17_17950</name>
</gene>
<proteinExistence type="predicted"/>
<dbReference type="Pfam" id="PF01494">
    <property type="entry name" value="FAD_binding_3"/>
    <property type="match status" value="2"/>
</dbReference>
<dbReference type="InterPro" id="IPR050493">
    <property type="entry name" value="FAD-dep_Monooxygenase_BioMet"/>
</dbReference>
<evidence type="ECO:0000313" key="5">
    <source>
        <dbReference type="Proteomes" id="UP000265366"/>
    </source>
</evidence>
<dbReference type="InterPro" id="IPR002938">
    <property type="entry name" value="FAD-bd"/>
</dbReference>
<evidence type="ECO:0000256" key="2">
    <source>
        <dbReference type="ARBA" id="ARBA00023033"/>
    </source>
</evidence>
<accession>A0A3A1P1A3</accession>
<dbReference type="PRINTS" id="PR00420">
    <property type="entry name" value="RNGMNOXGNASE"/>
</dbReference>
<keyword evidence="2" id="KW-0503">Monooxygenase</keyword>
<name>A0A3A1P1A3_9SPHN</name>
<comment type="caution">
    <text evidence="4">The sequence shown here is derived from an EMBL/GenBank/DDBJ whole genome shotgun (WGS) entry which is preliminary data.</text>
</comment>
<dbReference type="GO" id="GO:0071949">
    <property type="term" value="F:FAD binding"/>
    <property type="evidence" value="ECO:0007669"/>
    <property type="project" value="InterPro"/>
</dbReference>
<organism evidence="4 5">
    <name type="scientific">Aurantiacibacter xanthus</name>
    <dbReference type="NCBI Taxonomy" id="1784712"/>
    <lineage>
        <taxon>Bacteria</taxon>
        <taxon>Pseudomonadati</taxon>
        <taxon>Pseudomonadota</taxon>
        <taxon>Alphaproteobacteria</taxon>
        <taxon>Sphingomonadales</taxon>
        <taxon>Erythrobacteraceae</taxon>
        <taxon>Aurantiacibacter</taxon>
    </lineage>
</organism>
<dbReference type="Proteomes" id="UP000265366">
    <property type="component" value="Unassembled WGS sequence"/>
</dbReference>
<keyword evidence="1" id="KW-0560">Oxidoreductase</keyword>
<keyword evidence="5" id="KW-1185">Reference proteome</keyword>
<dbReference type="EMBL" id="QXFM01000139">
    <property type="protein sequence ID" value="RIV81112.1"/>
    <property type="molecule type" value="Genomic_DNA"/>
</dbReference>
<reference evidence="4 5" key="1">
    <citation type="submission" date="2018-08" db="EMBL/GenBank/DDBJ databases">
        <title>Erythrobacter zhengii sp.nov., a bacterium isolated from deep-sea sediment.</title>
        <authorList>
            <person name="Fang C."/>
            <person name="Wu Y.-H."/>
            <person name="Sun C."/>
            <person name="Wang H."/>
            <person name="Cheng H."/>
            <person name="Meng F.-X."/>
            <person name="Wang C.-S."/>
            <person name="Xu X.-W."/>
        </authorList>
    </citation>
    <scope>NUCLEOTIDE SEQUENCE [LARGE SCALE GENOMIC DNA]</scope>
    <source>
        <strain evidence="4 5">CCTCC AB 2015396</strain>
    </source>
</reference>
<dbReference type="AlphaFoldDB" id="A0A3A1P1A3"/>
<dbReference type="PANTHER" id="PTHR13789">
    <property type="entry name" value="MONOOXYGENASE"/>
    <property type="match status" value="1"/>
</dbReference>
<evidence type="ECO:0000313" key="4">
    <source>
        <dbReference type="EMBL" id="RIV81112.1"/>
    </source>
</evidence>
<dbReference type="InterPro" id="IPR036188">
    <property type="entry name" value="FAD/NAD-bd_sf"/>
</dbReference>
<dbReference type="NCBIfam" id="NF005313">
    <property type="entry name" value="PRK06847.1"/>
    <property type="match status" value="1"/>
</dbReference>